<gene>
    <name evidence="1" type="ORF">MEDL_47289</name>
</gene>
<proteinExistence type="predicted"/>
<name>A0A8S3TTV3_MYTED</name>
<organism evidence="1 2">
    <name type="scientific">Mytilus edulis</name>
    <name type="common">Blue mussel</name>
    <dbReference type="NCBI Taxonomy" id="6550"/>
    <lineage>
        <taxon>Eukaryota</taxon>
        <taxon>Metazoa</taxon>
        <taxon>Spiralia</taxon>
        <taxon>Lophotrochozoa</taxon>
        <taxon>Mollusca</taxon>
        <taxon>Bivalvia</taxon>
        <taxon>Autobranchia</taxon>
        <taxon>Pteriomorphia</taxon>
        <taxon>Mytilida</taxon>
        <taxon>Mytiloidea</taxon>
        <taxon>Mytilidae</taxon>
        <taxon>Mytilinae</taxon>
        <taxon>Mytilus</taxon>
    </lineage>
</organism>
<accession>A0A8S3TTV3</accession>
<evidence type="ECO:0000313" key="2">
    <source>
        <dbReference type="Proteomes" id="UP000683360"/>
    </source>
</evidence>
<dbReference type="Proteomes" id="UP000683360">
    <property type="component" value="Unassembled WGS sequence"/>
</dbReference>
<sequence length="302" mass="33526">MPSSTSFSVLVRPDVPGTSLSSRVVVFDGLRVVHGLGGESMEWSGIKGSGRVQSLSSEEVLALVTFNVQISWIVPEEGRHFAHVTQKRIILSITGSLRFINKMEVEVVTSKSVCLNSSNIWLFCIEKDKYSVSMRDCPSVQVNARVAHISPADKPLIRRRVLMADSSCLTSLYNQPPPQLLLITNSCDFKFNKDAVSKVFSDGTDSLAVLIWSFVMIPGAQLRSQPDHCNAVDLPGMPANAAKTKVCHEQITRLLRKFLKLVQVKCISSSKDVCDVKYHDRENQLSNDLTAIDTKRRSYITL</sequence>
<comment type="caution">
    <text evidence="1">The sequence shown here is derived from an EMBL/GenBank/DDBJ whole genome shotgun (WGS) entry which is preliminary data.</text>
</comment>
<dbReference type="AlphaFoldDB" id="A0A8S3TTV3"/>
<dbReference type="EMBL" id="CAJPWZ010002261">
    <property type="protein sequence ID" value="CAG2234682.1"/>
    <property type="molecule type" value="Genomic_DNA"/>
</dbReference>
<reference evidence="1" key="1">
    <citation type="submission" date="2021-03" db="EMBL/GenBank/DDBJ databases">
        <authorList>
            <person name="Bekaert M."/>
        </authorList>
    </citation>
    <scope>NUCLEOTIDE SEQUENCE</scope>
</reference>
<protein>
    <submittedName>
        <fullName evidence="1">Uncharacterized protein</fullName>
    </submittedName>
</protein>
<evidence type="ECO:0000313" key="1">
    <source>
        <dbReference type="EMBL" id="CAG2234682.1"/>
    </source>
</evidence>
<keyword evidence="2" id="KW-1185">Reference proteome</keyword>